<dbReference type="eggNOG" id="COG3766">
    <property type="taxonomic scope" value="Bacteria"/>
</dbReference>
<keyword evidence="9" id="KW-1185">Reference proteome</keyword>
<dbReference type="InterPro" id="IPR007140">
    <property type="entry name" value="DUF350"/>
</dbReference>
<feature type="transmembrane region" description="Helical" evidence="7">
    <location>
        <begin position="95"/>
        <end position="118"/>
    </location>
</feature>
<name>F8E1N4_CORRG</name>
<proteinExistence type="inferred from homology"/>
<evidence type="ECO:0000256" key="6">
    <source>
        <dbReference type="ARBA" id="ARBA00023136"/>
    </source>
</evidence>
<accession>F8E1N4</accession>
<dbReference type="RefSeq" id="WP_013887568.1">
    <property type="nucleotide sequence ID" value="NC_015673.1"/>
</dbReference>
<dbReference type="STRING" id="662755.CRES_0176"/>
<keyword evidence="5 7" id="KW-1133">Transmembrane helix</keyword>
<gene>
    <name evidence="8" type="ordered locus">CRES_0176</name>
</gene>
<sequence length="153" mass="16026">MNHPSAPVMLSAAGTSMAEPVFATIAYFVLALVILGLAFVIQDILTPGDLRRQTFVEHLPNAGVLVASQVIAIGLVVATAIATTEPDLVDGLIHVAVYSLVGLTLQSIFLVIMEVLVPGRFRDLVRDPKLRSSAVVTGIALIVVGAINAVCLT</sequence>
<reference evidence="8 9" key="1">
    <citation type="journal article" date="2012" name="BMC Genomics">
        <title>Complete genome sequence, lifestyle, and multi-drug resistance of the human pathogen Corynebacterium resistens DSM 45100 isolated from blood samples of a leukemia patient.</title>
        <authorList>
            <person name="Schroder J."/>
            <person name="Maus I."/>
            <person name="Meyer K."/>
            <person name="Wordemann S."/>
            <person name="Blom J."/>
            <person name="Jaenicke S."/>
            <person name="Schneider J."/>
            <person name="Trost E."/>
            <person name="Tauch A."/>
        </authorList>
    </citation>
    <scope>NUCLEOTIDE SEQUENCE [LARGE SCALE GENOMIC DNA]</scope>
    <source>
        <strain evidence="9">DSM 45100 / JCM 12819 / CCUG 50093 / GTC 2026 / SICGH 158</strain>
    </source>
</reference>
<dbReference type="Proteomes" id="UP000000492">
    <property type="component" value="Chromosome"/>
</dbReference>
<dbReference type="GO" id="GO:0005886">
    <property type="term" value="C:plasma membrane"/>
    <property type="evidence" value="ECO:0007669"/>
    <property type="project" value="UniProtKB-SubCell"/>
</dbReference>
<evidence type="ECO:0000256" key="5">
    <source>
        <dbReference type="ARBA" id="ARBA00022989"/>
    </source>
</evidence>
<dbReference type="Pfam" id="PF03994">
    <property type="entry name" value="DUF350"/>
    <property type="match status" value="1"/>
</dbReference>
<comment type="similarity">
    <text evidence="2">Belongs to the UPF0719 family.</text>
</comment>
<feature type="transmembrane region" description="Helical" evidence="7">
    <location>
        <begin position="20"/>
        <end position="41"/>
    </location>
</feature>
<evidence type="ECO:0000256" key="7">
    <source>
        <dbReference type="SAM" id="Phobius"/>
    </source>
</evidence>
<dbReference type="KEGG" id="crd:CRES_0176"/>
<comment type="subcellular location">
    <subcellularLocation>
        <location evidence="1">Cell membrane</location>
        <topology evidence="1">Multi-pass membrane protein</topology>
    </subcellularLocation>
</comment>
<evidence type="ECO:0000256" key="4">
    <source>
        <dbReference type="ARBA" id="ARBA00022692"/>
    </source>
</evidence>
<evidence type="ECO:0000256" key="1">
    <source>
        <dbReference type="ARBA" id="ARBA00004651"/>
    </source>
</evidence>
<dbReference type="HOGENOM" id="CLU_135044_0_0_11"/>
<dbReference type="AlphaFoldDB" id="F8E1N4"/>
<feature type="transmembrane region" description="Helical" evidence="7">
    <location>
        <begin position="62"/>
        <end position="83"/>
    </location>
</feature>
<evidence type="ECO:0000256" key="2">
    <source>
        <dbReference type="ARBA" id="ARBA00005779"/>
    </source>
</evidence>
<keyword evidence="6 7" id="KW-0472">Membrane</keyword>
<evidence type="ECO:0000256" key="3">
    <source>
        <dbReference type="ARBA" id="ARBA00022475"/>
    </source>
</evidence>
<protein>
    <submittedName>
        <fullName evidence="8">Membrane protein</fullName>
    </submittedName>
</protein>
<keyword evidence="4 7" id="KW-0812">Transmembrane</keyword>
<keyword evidence="3" id="KW-1003">Cell membrane</keyword>
<evidence type="ECO:0000313" key="9">
    <source>
        <dbReference type="Proteomes" id="UP000000492"/>
    </source>
</evidence>
<evidence type="ECO:0000313" key="8">
    <source>
        <dbReference type="EMBL" id="AEI08539.1"/>
    </source>
</evidence>
<dbReference type="EMBL" id="CP002857">
    <property type="protein sequence ID" value="AEI08539.1"/>
    <property type="molecule type" value="Genomic_DNA"/>
</dbReference>
<feature type="transmembrane region" description="Helical" evidence="7">
    <location>
        <begin position="130"/>
        <end position="150"/>
    </location>
</feature>
<organism evidence="8 9">
    <name type="scientific">Corynebacterium resistens (strain DSM 45100 / JCM 12819 / GTC 2026 / SICGH 158)</name>
    <dbReference type="NCBI Taxonomy" id="662755"/>
    <lineage>
        <taxon>Bacteria</taxon>
        <taxon>Bacillati</taxon>
        <taxon>Actinomycetota</taxon>
        <taxon>Actinomycetes</taxon>
        <taxon>Mycobacteriales</taxon>
        <taxon>Corynebacteriaceae</taxon>
        <taxon>Corynebacterium</taxon>
    </lineage>
</organism>